<dbReference type="SMART" id="SM00829">
    <property type="entry name" value="PKS_ER"/>
    <property type="match status" value="1"/>
</dbReference>
<dbReference type="InterPro" id="IPR050700">
    <property type="entry name" value="YIM1/Zinc_Alcohol_DH_Fams"/>
</dbReference>
<dbReference type="CDD" id="cd08267">
    <property type="entry name" value="MDR1"/>
    <property type="match status" value="1"/>
</dbReference>
<proteinExistence type="predicted"/>
<dbReference type="PANTHER" id="PTHR11695">
    <property type="entry name" value="ALCOHOL DEHYDROGENASE RELATED"/>
    <property type="match status" value="1"/>
</dbReference>
<dbReference type="AlphaFoldDB" id="A0A6A6RJC5"/>
<protein>
    <submittedName>
        <fullName evidence="2">Reticulon-4-interacting protein 1, mitochondrial</fullName>
    </submittedName>
</protein>
<evidence type="ECO:0000313" key="3">
    <source>
        <dbReference type="Proteomes" id="UP000799753"/>
    </source>
</evidence>
<dbReference type="InterPro" id="IPR020843">
    <property type="entry name" value="ER"/>
</dbReference>
<dbReference type="InterPro" id="IPR036291">
    <property type="entry name" value="NAD(P)-bd_dom_sf"/>
</dbReference>
<feature type="domain" description="Enoyl reductase (ER)" evidence="1">
    <location>
        <begin position="16"/>
        <end position="332"/>
    </location>
</feature>
<dbReference type="OrthoDB" id="201656at2759"/>
<sequence length="335" mass="35695">MTNKMKCWQFHTTSTGLENTLFTPATGTPNPSIFPTQLLIQVHSAALNPADYKVAELGLLAKALVPSPSIPGMDFYGTVAATGKEVQGYQVGERVFGTRIASLGQGSLAEFVVVGVEMVTRAPEGVDGDELAGVGVAGLTAYQCIVGNVGEGDRVFVNGGSGGTGVFGIQIAKALGCWVLATCSTANVRLCEKLGADEVLDYTRVDVVREVEAMGRVFKLVVDNVGAPANLYRASHRFLVPDGRFCQVGAGFSLQQVAQMGSNMLLPGFLGGGKNKYEMVLAKPVSKHLAQIGRWMKEGKVRTVIDEVFEFENVPNAFRKLKTGRAKGKIIVHVK</sequence>
<reference evidence="2" key="1">
    <citation type="journal article" date="2020" name="Stud. Mycol.">
        <title>101 Dothideomycetes genomes: a test case for predicting lifestyles and emergence of pathogens.</title>
        <authorList>
            <person name="Haridas S."/>
            <person name="Albert R."/>
            <person name="Binder M."/>
            <person name="Bloem J."/>
            <person name="Labutti K."/>
            <person name="Salamov A."/>
            <person name="Andreopoulos B."/>
            <person name="Baker S."/>
            <person name="Barry K."/>
            <person name="Bills G."/>
            <person name="Bluhm B."/>
            <person name="Cannon C."/>
            <person name="Castanera R."/>
            <person name="Culley D."/>
            <person name="Daum C."/>
            <person name="Ezra D."/>
            <person name="Gonzalez J."/>
            <person name="Henrissat B."/>
            <person name="Kuo A."/>
            <person name="Liang C."/>
            <person name="Lipzen A."/>
            <person name="Lutzoni F."/>
            <person name="Magnuson J."/>
            <person name="Mondo S."/>
            <person name="Nolan M."/>
            <person name="Ohm R."/>
            <person name="Pangilinan J."/>
            <person name="Park H.-J."/>
            <person name="Ramirez L."/>
            <person name="Alfaro M."/>
            <person name="Sun H."/>
            <person name="Tritt A."/>
            <person name="Yoshinaga Y."/>
            <person name="Zwiers L.-H."/>
            <person name="Turgeon B."/>
            <person name="Goodwin S."/>
            <person name="Spatafora J."/>
            <person name="Crous P."/>
            <person name="Grigoriev I."/>
        </authorList>
    </citation>
    <scope>NUCLEOTIDE SEQUENCE</scope>
    <source>
        <strain evidence="2">CBS 473.64</strain>
    </source>
</reference>
<gene>
    <name evidence="2" type="ORF">P280DRAFT_473725</name>
</gene>
<dbReference type="PANTHER" id="PTHR11695:SF294">
    <property type="entry name" value="RETICULON-4-INTERACTING PROTEIN 1, MITOCHONDRIAL"/>
    <property type="match status" value="1"/>
</dbReference>
<dbReference type="Pfam" id="PF13602">
    <property type="entry name" value="ADH_zinc_N_2"/>
    <property type="match status" value="1"/>
</dbReference>
<dbReference type="InterPro" id="IPR011032">
    <property type="entry name" value="GroES-like_sf"/>
</dbReference>
<dbReference type="SUPFAM" id="SSF51735">
    <property type="entry name" value="NAD(P)-binding Rossmann-fold domains"/>
    <property type="match status" value="1"/>
</dbReference>
<evidence type="ECO:0000313" key="2">
    <source>
        <dbReference type="EMBL" id="KAF2635629.1"/>
    </source>
</evidence>
<dbReference type="Gene3D" id="3.90.180.10">
    <property type="entry name" value="Medium-chain alcohol dehydrogenases, catalytic domain"/>
    <property type="match status" value="1"/>
</dbReference>
<dbReference type="Pfam" id="PF08240">
    <property type="entry name" value="ADH_N"/>
    <property type="match status" value="1"/>
</dbReference>
<dbReference type="EMBL" id="MU006805">
    <property type="protein sequence ID" value="KAF2635629.1"/>
    <property type="molecule type" value="Genomic_DNA"/>
</dbReference>
<keyword evidence="3" id="KW-1185">Reference proteome</keyword>
<dbReference type="SUPFAM" id="SSF50129">
    <property type="entry name" value="GroES-like"/>
    <property type="match status" value="1"/>
</dbReference>
<evidence type="ECO:0000259" key="1">
    <source>
        <dbReference type="SMART" id="SM00829"/>
    </source>
</evidence>
<accession>A0A6A6RJC5</accession>
<dbReference type="GO" id="GO:0005739">
    <property type="term" value="C:mitochondrion"/>
    <property type="evidence" value="ECO:0007669"/>
    <property type="project" value="TreeGrafter"/>
</dbReference>
<organism evidence="2 3">
    <name type="scientific">Massarina eburnea CBS 473.64</name>
    <dbReference type="NCBI Taxonomy" id="1395130"/>
    <lineage>
        <taxon>Eukaryota</taxon>
        <taxon>Fungi</taxon>
        <taxon>Dikarya</taxon>
        <taxon>Ascomycota</taxon>
        <taxon>Pezizomycotina</taxon>
        <taxon>Dothideomycetes</taxon>
        <taxon>Pleosporomycetidae</taxon>
        <taxon>Pleosporales</taxon>
        <taxon>Massarineae</taxon>
        <taxon>Massarinaceae</taxon>
        <taxon>Massarina</taxon>
    </lineage>
</organism>
<dbReference type="InterPro" id="IPR013154">
    <property type="entry name" value="ADH-like_N"/>
</dbReference>
<dbReference type="GO" id="GO:0016491">
    <property type="term" value="F:oxidoreductase activity"/>
    <property type="evidence" value="ECO:0007669"/>
    <property type="project" value="InterPro"/>
</dbReference>
<dbReference type="Gene3D" id="3.40.50.720">
    <property type="entry name" value="NAD(P)-binding Rossmann-like Domain"/>
    <property type="match status" value="1"/>
</dbReference>
<dbReference type="Proteomes" id="UP000799753">
    <property type="component" value="Unassembled WGS sequence"/>
</dbReference>
<name>A0A6A6RJC5_9PLEO</name>